<feature type="compositionally biased region" description="Basic residues" evidence="7">
    <location>
        <begin position="287"/>
        <end position="296"/>
    </location>
</feature>
<feature type="region of interest" description="Disordered" evidence="7">
    <location>
        <begin position="275"/>
        <end position="296"/>
    </location>
</feature>
<feature type="domain" description="OVATE" evidence="8">
    <location>
        <begin position="201"/>
        <end position="264"/>
    </location>
</feature>
<evidence type="ECO:0000313" key="9">
    <source>
        <dbReference type="EMBL" id="CAI9114102.1"/>
    </source>
</evidence>
<keyword evidence="4 6" id="KW-0804">Transcription</keyword>
<evidence type="ECO:0000256" key="4">
    <source>
        <dbReference type="ARBA" id="ARBA00023163"/>
    </source>
</evidence>
<dbReference type="PROSITE" id="PS51754">
    <property type="entry name" value="OVATE"/>
    <property type="match status" value="1"/>
</dbReference>
<keyword evidence="2 6" id="KW-0678">Repressor</keyword>
<dbReference type="GO" id="GO:0045892">
    <property type="term" value="P:negative regulation of DNA-templated transcription"/>
    <property type="evidence" value="ECO:0007669"/>
    <property type="project" value="UniProtKB-UniRule"/>
</dbReference>
<reference evidence="9" key="1">
    <citation type="submission" date="2023-03" db="EMBL/GenBank/DDBJ databases">
        <authorList>
            <person name="Julca I."/>
        </authorList>
    </citation>
    <scope>NUCLEOTIDE SEQUENCE</scope>
</reference>
<dbReference type="PANTHER" id="PTHR33057:SF117">
    <property type="entry name" value="TRANSCRIPTION REPRESSOR OFP14"/>
    <property type="match status" value="1"/>
</dbReference>
<dbReference type="InterPro" id="IPR038933">
    <property type="entry name" value="Ovate"/>
</dbReference>
<feature type="compositionally biased region" description="Polar residues" evidence="7">
    <location>
        <begin position="50"/>
        <end position="61"/>
    </location>
</feature>
<dbReference type="InterPro" id="IPR006458">
    <property type="entry name" value="Ovate_C"/>
</dbReference>
<evidence type="ECO:0000256" key="5">
    <source>
        <dbReference type="ARBA" id="ARBA00023242"/>
    </source>
</evidence>
<evidence type="ECO:0000313" key="10">
    <source>
        <dbReference type="Proteomes" id="UP001161247"/>
    </source>
</evidence>
<organism evidence="9 10">
    <name type="scientific">Oldenlandia corymbosa var. corymbosa</name>
    <dbReference type="NCBI Taxonomy" id="529605"/>
    <lineage>
        <taxon>Eukaryota</taxon>
        <taxon>Viridiplantae</taxon>
        <taxon>Streptophyta</taxon>
        <taxon>Embryophyta</taxon>
        <taxon>Tracheophyta</taxon>
        <taxon>Spermatophyta</taxon>
        <taxon>Magnoliopsida</taxon>
        <taxon>eudicotyledons</taxon>
        <taxon>Gunneridae</taxon>
        <taxon>Pentapetalae</taxon>
        <taxon>asterids</taxon>
        <taxon>lamiids</taxon>
        <taxon>Gentianales</taxon>
        <taxon>Rubiaceae</taxon>
        <taxon>Rubioideae</taxon>
        <taxon>Spermacoceae</taxon>
        <taxon>Hedyotis-Oldenlandia complex</taxon>
        <taxon>Oldenlandia</taxon>
    </lineage>
</organism>
<keyword evidence="5 6" id="KW-0539">Nucleus</keyword>
<protein>
    <recommendedName>
        <fullName evidence="6">Transcription repressor</fullName>
    </recommendedName>
    <alternativeName>
        <fullName evidence="6">Ovate family protein</fullName>
    </alternativeName>
</protein>
<feature type="compositionally biased region" description="Basic residues" evidence="7">
    <location>
        <begin position="141"/>
        <end position="150"/>
    </location>
</feature>
<keyword evidence="10" id="KW-1185">Reference proteome</keyword>
<keyword evidence="3 6" id="KW-0805">Transcription regulation</keyword>
<evidence type="ECO:0000256" key="1">
    <source>
        <dbReference type="ARBA" id="ARBA00004123"/>
    </source>
</evidence>
<dbReference type="AlphaFoldDB" id="A0AAV1E1X8"/>
<evidence type="ECO:0000256" key="6">
    <source>
        <dbReference type="RuleBase" id="RU367028"/>
    </source>
</evidence>
<comment type="function">
    <text evidence="6">Transcriptional repressor that regulates multiple aspects of plant growth and development.</text>
</comment>
<evidence type="ECO:0000259" key="8">
    <source>
        <dbReference type="PROSITE" id="PS51754"/>
    </source>
</evidence>
<feature type="compositionally biased region" description="Low complexity" evidence="7">
    <location>
        <begin position="167"/>
        <end position="181"/>
    </location>
</feature>
<dbReference type="NCBIfam" id="TIGR01568">
    <property type="entry name" value="A_thal_3678"/>
    <property type="match status" value="1"/>
</dbReference>
<accession>A0AAV1E1X8</accession>
<evidence type="ECO:0000256" key="7">
    <source>
        <dbReference type="SAM" id="MobiDB-lite"/>
    </source>
</evidence>
<comment type="subcellular location">
    <subcellularLocation>
        <location evidence="1 6">Nucleus</location>
    </subcellularLocation>
</comment>
<gene>
    <name evidence="9" type="ORF">OLC1_LOCUS20952</name>
</gene>
<proteinExistence type="predicted"/>
<dbReference type="GO" id="GO:0005634">
    <property type="term" value="C:nucleus"/>
    <property type="evidence" value="ECO:0007669"/>
    <property type="project" value="UniProtKB-SubCell"/>
</dbReference>
<sequence length="296" mass="33366">MPNQIQKSLQDYISKMKQKPNSQNQYPPTPRSISSSTSWILRGCKHPRTPSFSSSSDQNKNNGKETMQHSNATSDHDAGAATLADVDRFLSENFKTLYENQEEEEVQDVTEMMIKTRIDDDHQVEKEESLIEIIPISGRMPARRINPRPRRSSDRVYTPPSAAASAGSITSDDVSSTSTTTAGGGGEAETEQLSPDDFITVLTYSRNPYDDFKNSMQEMIDARLQHNGKINWVFMEELLFCYLNLNDKKSHRFILRAFVDLVVTLRENPGCVVPAPAKQPQNFPSKASRRSMRNIS</sequence>
<dbReference type="PANTHER" id="PTHR33057">
    <property type="entry name" value="TRANSCRIPTION REPRESSOR OFP7-RELATED"/>
    <property type="match status" value="1"/>
</dbReference>
<feature type="region of interest" description="Disordered" evidence="7">
    <location>
        <begin position="1"/>
        <end position="75"/>
    </location>
</feature>
<feature type="region of interest" description="Disordered" evidence="7">
    <location>
        <begin position="141"/>
        <end position="192"/>
    </location>
</feature>
<evidence type="ECO:0000256" key="2">
    <source>
        <dbReference type="ARBA" id="ARBA00022491"/>
    </source>
</evidence>
<name>A0AAV1E1X8_OLDCO</name>
<dbReference type="Proteomes" id="UP001161247">
    <property type="component" value="Chromosome 7"/>
</dbReference>
<dbReference type="EMBL" id="OX459124">
    <property type="protein sequence ID" value="CAI9114102.1"/>
    <property type="molecule type" value="Genomic_DNA"/>
</dbReference>
<evidence type="ECO:0000256" key="3">
    <source>
        <dbReference type="ARBA" id="ARBA00023015"/>
    </source>
</evidence>
<feature type="compositionally biased region" description="Polar residues" evidence="7">
    <location>
        <begin position="1"/>
        <end position="11"/>
    </location>
</feature>
<dbReference type="Pfam" id="PF04844">
    <property type="entry name" value="Ovate"/>
    <property type="match status" value="1"/>
</dbReference>